<keyword evidence="1 4" id="KW-0808">Transferase</keyword>
<organism evidence="6">
    <name type="scientific">Riboviria sp</name>
    <dbReference type="NCBI Taxonomy" id="2585031"/>
    <lineage>
        <taxon>Viruses</taxon>
        <taxon>Riboviria</taxon>
    </lineage>
</organism>
<dbReference type="SUPFAM" id="SSF56672">
    <property type="entry name" value="DNA/RNA polymerases"/>
    <property type="match status" value="1"/>
</dbReference>
<evidence type="ECO:0000256" key="3">
    <source>
        <dbReference type="ARBA" id="ARBA00022953"/>
    </source>
</evidence>
<dbReference type="GO" id="GO:0003968">
    <property type="term" value="F:RNA-directed RNA polymerase activity"/>
    <property type="evidence" value="ECO:0007669"/>
    <property type="project" value="UniProtKB-KW"/>
</dbReference>
<keyword evidence="4" id="KW-0547">Nucleotide-binding</keyword>
<dbReference type="PROSITE" id="PS50507">
    <property type="entry name" value="RDRP_SSRNA_POS"/>
    <property type="match status" value="1"/>
</dbReference>
<name>A0A514D5G5_9VIRU</name>
<dbReference type="Pfam" id="PF00998">
    <property type="entry name" value="RdRP_3"/>
    <property type="match status" value="1"/>
</dbReference>
<proteinExistence type="predicted"/>
<feature type="domain" description="RdRp catalytic" evidence="5">
    <location>
        <begin position="193"/>
        <end position="311"/>
    </location>
</feature>
<keyword evidence="2 4" id="KW-0548">Nucleotidyltransferase</keyword>
<dbReference type="InterPro" id="IPR007094">
    <property type="entry name" value="RNA-dir_pol_PSvirus"/>
</dbReference>
<dbReference type="CDD" id="cd23179">
    <property type="entry name" value="ps_ssRNAv_Tolivirales_RdRp"/>
    <property type="match status" value="1"/>
</dbReference>
<dbReference type="GO" id="GO:0003723">
    <property type="term" value="F:RNA binding"/>
    <property type="evidence" value="ECO:0007669"/>
    <property type="project" value="InterPro"/>
</dbReference>
<evidence type="ECO:0000256" key="4">
    <source>
        <dbReference type="RuleBase" id="RU363062"/>
    </source>
</evidence>
<evidence type="ECO:0000259" key="5">
    <source>
        <dbReference type="PROSITE" id="PS50507"/>
    </source>
</evidence>
<keyword evidence="4 6" id="KW-0696">RNA-directed RNA polymerase</keyword>
<keyword evidence="3 4" id="KW-0693">Viral RNA replication</keyword>
<dbReference type="GO" id="GO:0000166">
    <property type="term" value="F:nucleotide binding"/>
    <property type="evidence" value="ECO:0007669"/>
    <property type="project" value="UniProtKB-KW"/>
</dbReference>
<evidence type="ECO:0000256" key="2">
    <source>
        <dbReference type="ARBA" id="ARBA00022695"/>
    </source>
</evidence>
<protein>
    <recommendedName>
        <fullName evidence="4">RNA-directed RNA polymerase</fullName>
        <ecNumber evidence="4">2.7.7.48</ecNumber>
    </recommendedName>
</protein>
<dbReference type="EMBL" id="MN034443">
    <property type="protein sequence ID" value="QDH88870.1"/>
    <property type="molecule type" value="Genomic_DNA"/>
</dbReference>
<dbReference type="InterPro" id="IPR002166">
    <property type="entry name" value="RNA_pol_HCV"/>
</dbReference>
<dbReference type="EC" id="2.7.7.48" evidence="4"/>
<dbReference type="GO" id="GO:0039694">
    <property type="term" value="P:viral RNA genome replication"/>
    <property type="evidence" value="ECO:0007669"/>
    <property type="project" value="InterPro"/>
</dbReference>
<gene>
    <name evidence="6" type="ORF">H1RhizoLitter3573_000001</name>
</gene>
<reference evidence="6" key="1">
    <citation type="submission" date="2019-05" db="EMBL/GenBank/DDBJ databases">
        <title>Metatranscriptomic reconstruction reveals RNA viruses with the potential to shape carbon cycling in soil.</title>
        <authorList>
            <person name="Starr E.P."/>
            <person name="Nuccio E."/>
            <person name="Pett-Ridge J."/>
            <person name="Banfield J.F."/>
            <person name="Firestone M.K."/>
        </authorList>
    </citation>
    <scope>NUCLEOTIDE SEQUENCE</scope>
    <source>
        <strain evidence="6">H1_Rhizo_Litter_3_573</strain>
    </source>
</reference>
<accession>A0A514D5G5</accession>
<dbReference type="InterPro" id="IPR043502">
    <property type="entry name" value="DNA/RNA_pol_sf"/>
</dbReference>
<sequence>MSCDPGRRRMYRPLVPGLEGVWAPAVHSNCLHNERAALLQRTLGPMPEVPVGALVKRQFAHLRLMARRSGVERMTRESVALSYSGRLRKRYLAALDSLREDPVSSRDAKIRAFLKAEKFNPLAKASKPRMIMARDPRFNLELATYLKPIEAWLWRRWKVGFGGVNRSRVVGKGLDGPGRARLIARKMEEVGECVVFEVDGKAFEAHVTEELLTLEHSVYMTAFPRDSHLRWLLSCQRRLSGRTAGGIRYSRRGGRASGDYNTGLGNTMVMAAVVLGAVQLFEQRFGSIRGTILADGDNCLLFVGRSRAEEFRSVFGSLVEEVSPLELAVEKPSTLLEGCMFGQSRPCKTGRGLTMVRDPWKVLSHSTSGYRHFDQRVFGLRMLKAISECELTLALGVPVLQTWFVEVFDSLERLGVKDLPNPELYLEPRLIGASTRRHVRSEVVGVTAEARLSFELAWGLSVEQQEEMEARIRDGMRGLRWDLDSRNWLLKEVLVGDAGVSWCGSFEPNAELYLGEVC</sequence>
<comment type="catalytic activity">
    <reaction evidence="4">
        <text>RNA(n) + a ribonucleoside 5'-triphosphate = RNA(n+1) + diphosphate</text>
        <dbReference type="Rhea" id="RHEA:21248"/>
        <dbReference type="Rhea" id="RHEA-COMP:14527"/>
        <dbReference type="Rhea" id="RHEA-COMP:17342"/>
        <dbReference type="ChEBI" id="CHEBI:33019"/>
        <dbReference type="ChEBI" id="CHEBI:61557"/>
        <dbReference type="ChEBI" id="CHEBI:140395"/>
        <dbReference type="EC" id="2.7.7.48"/>
    </reaction>
</comment>
<evidence type="ECO:0000313" key="6">
    <source>
        <dbReference type="EMBL" id="QDH88870.1"/>
    </source>
</evidence>
<evidence type="ECO:0000256" key="1">
    <source>
        <dbReference type="ARBA" id="ARBA00022679"/>
    </source>
</evidence>